<organism evidence="3 4">
    <name type="scientific">Balnearium lithotrophicum</name>
    <dbReference type="NCBI Taxonomy" id="223788"/>
    <lineage>
        <taxon>Bacteria</taxon>
        <taxon>Pseudomonadati</taxon>
        <taxon>Aquificota</taxon>
        <taxon>Aquificia</taxon>
        <taxon>Desulfurobacteriales</taxon>
        <taxon>Desulfurobacteriaceae</taxon>
        <taxon>Balnearium</taxon>
    </lineage>
</organism>
<keyword evidence="2" id="KW-0472">Membrane</keyword>
<name>A0A521DKM2_9BACT</name>
<evidence type="ECO:0000256" key="2">
    <source>
        <dbReference type="SAM" id="Phobius"/>
    </source>
</evidence>
<protein>
    <submittedName>
        <fullName evidence="3">Uncharacterized protein</fullName>
    </submittedName>
</protein>
<dbReference type="EMBL" id="FXTM01000022">
    <property type="protein sequence ID" value="SMO72247.1"/>
    <property type="molecule type" value="Genomic_DNA"/>
</dbReference>
<gene>
    <name evidence="3" type="ORF">SAMN06269117_12214</name>
</gene>
<dbReference type="Proteomes" id="UP000317315">
    <property type="component" value="Unassembled WGS sequence"/>
</dbReference>
<reference evidence="3 4" key="1">
    <citation type="submission" date="2017-05" db="EMBL/GenBank/DDBJ databases">
        <authorList>
            <person name="Varghese N."/>
            <person name="Submissions S."/>
        </authorList>
    </citation>
    <scope>NUCLEOTIDE SEQUENCE [LARGE SCALE GENOMIC DNA]</scope>
    <source>
        <strain evidence="3 4">DSM 16304</strain>
    </source>
</reference>
<sequence>MVQLLLIINFILIVLLFFLLIGEFMFIKNLKERIDEIESNLIKVDSKASNSEFEMDKIREQLSFLKNQVKTILSYIRR</sequence>
<evidence type="ECO:0000256" key="1">
    <source>
        <dbReference type="SAM" id="Coils"/>
    </source>
</evidence>
<dbReference type="AlphaFoldDB" id="A0A521DKM2"/>
<keyword evidence="2" id="KW-0812">Transmembrane</keyword>
<keyword evidence="4" id="KW-1185">Reference proteome</keyword>
<accession>A0A521DKM2</accession>
<keyword evidence="2" id="KW-1133">Transmembrane helix</keyword>
<feature type="coiled-coil region" evidence="1">
    <location>
        <begin position="27"/>
        <end position="68"/>
    </location>
</feature>
<keyword evidence="1" id="KW-0175">Coiled coil</keyword>
<evidence type="ECO:0000313" key="4">
    <source>
        <dbReference type="Proteomes" id="UP000317315"/>
    </source>
</evidence>
<feature type="transmembrane region" description="Helical" evidence="2">
    <location>
        <begin position="6"/>
        <end position="27"/>
    </location>
</feature>
<proteinExistence type="predicted"/>
<evidence type="ECO:0000313" key="3">
    <source>
        <dbReference type="EMBL" id="SMO72247.1"/>
    </source>
</evidence>